<dbReference type="CDD" id="cd01948">
    <property type="entry name" value="EAL"/>
    <property type="match status" value="1"/>
</dbReference>
<dbReference type="PANTHER" id="PTHR44757:SF2">
    <property type="entry name" value="BIOFILM ARCHITECTURE MAINTENANCE PROTEIN MBAA"/>
    <property type="match status" value="1"/>
</dbReference>
<dbReference type="Gene3D" id="3.30.450.20">
    <property type="entry name" value="PAS domain"/>
    <property type="match status" value="2"/>
</dbReference>
<dbReference type="InterPro" id="IPR013655">
    <property type="entry name" value="PAS_fold_3"/>
</dbReference>
<evidence type="ECO:0000313" key="7">
    <source>
        <dbReference type="EMBL" id="EAQ31193.1"/>
    </source>
</evidence>
<dbReference type="InterPro" id="IPR052155">
    <property type="entry name" value="Biofilm_reg_signaling"/>
</dbReference>
<sequence>MRALTITLVCLVFSLALFNPTCQAHDNPHVTQQISAPIIDIETGPRGFIWLATSQALYRFDGSTLREVQFSNVLQPQDLPQLHCLTRRKNDALLIGSDKGIYQLPFASSALEASMRLSSEHLLDARIHQIAIPQSTPLLAVNKHTLLVEHQGELLPQPLQYDDEPIRNLHFVKPVGDWTWLGDGKQVYVWDGLGSNLFKLTIDNPVTEKLPPGQLVDIAETDHVLYLLYTDKLVRLDQRYRLIDETPLTNLGIADLPLQLNVMPSGELKLLTQAKLYELSLTPSGQFSATQTARTKHIKGPWSQHYVSGQFEILLNTKGYIEVLHAPPTSDNALWVSAEAAPSGQVNIDYAIASFDLEQPQMFEYRIEPLQTTWQKTFQPLQRLSLKNLEDGQYTLDVRAYLPEQDSWVSASQSFTVKANGFTAMHYLSMIIVLLALAILFIFLLLKRKARAYHKLTEAHTSLHQLLNGTQQQVWHWNLVNSEVERVHIWSHCPHFPLDGVRFGLGQSDQSNVHPDDIGELTAALEQVKSGHISHYQCTYRIKNGQQWLWVLERGELVAAETSGKPIKVQGTLSDISDIINSDERIDMLATSLTNISDGICIFDRFFRKREINTAYERITGYQREQVIGQAFALPHYDRDFTDQIKHTVLREGSWSGEVTDFNADGAELLLELTLDAVRNDSGEIKLIVASFSDITERRNTENELRRLSNTDSLTGLPNRSYFQVSHSNLVRKRVAHALLLFDLDDFKRINDSLGHEVGDELLCRVADRLAELGRRQDTLYRLGGDEFGILIEDNTDINVISTIAQQVNTEIAKAYRIKGHEIALGSSIGIVLYPHDAHTSQELLQKADTAMYHAKQRGGNCYQFFNASMNENAIQRLVLESQVRHAIRTHQVEVYYQPKMEIATGHISGIEALARIRDEYGQFISPAQFIPLCEETGLIIPLSEQVLRTACRDMRQLLTLQGAPRSVAINLSARQFTQSSLALFIEQVLQEEEMHPRHIEFEITEGMVMSDPERAIAMLENLADMGVQLALDDFGTGYSSLAYLKRFPMHTLKIDKEFVDDITFDERDRKMVESIIGMAHNLGLKVVAEGVEEKAQLDILEQLQCEYIQGFYFAKPMSAEALIEFITKQQPAYS</sequence>
<feature type="domain" description="PAS" evidence="3">
    <location>
        <begin position="585"/>
        <end position="630"/>
    </location>
</feature>
<organism evidence="7 8">
    <name type="scientific">Idiomarina baltica OS145</name>
    <dbReference type="NCBI Taxonomy" id="314276"/>
    <lineage>
        <taxon>Bacteria</taxon>
        <taxon>Pseudomonadati</taxon>
        <taxon>Pseudomonadota</taxon>
        <taxon>Gammaproteobacteria</taxon>
        <taxon>Alteromonadales</taxon>
        <taxon>Idiomarinaceae</taxon>
        <taxon>Idiomarina</taxon>
    </lineage>
</organism>
<dbReference type="Pfam" id="PF00990">
    <property type="entry name" value="GGDEF"/>
    <property type="match status" value="1"/>
</dbReference>
<dbReference type="Pfam" id="PF00989">
    <property type="entry name" value="PAS"/>
    <property type="match status" value="1"/>
</dbReference>
<keyword evidence="2" id="KW-0732">Signal</keyword>
<gene>
    <name evidence="7" type="ORF">OS145_12290</name>
</gene>
<dbReference type="InterPro" id="IPR001633">
    <property type="entry name" value="EAL_dom"/>
</dbReference>
<dbReference type="SMART" id="SM00267">
    <property type="entry name" value="GGDEF"/>
    <property type="match status" value="1"/>
</dbReference>
<dbReference type="PANTHER" id="PTHR44757">
    <property type="entry name" value="DIGUANYLATE CYCLASE DGCP"/>
    <property type="match status" value="1"/>
</dbReference>
<dbReference type="CDD" id="cd00130">
    <property type="entry name" value="PAS"/>
    <property type="match status" value="1"/>
</dbReference>
<keyword evidence="1" id="KW-0472">Membrane</keyword>
<evidence type="ECO:0000259" key="5">
    <source>
        <dbReference type="PROSITE" id="PS50883"/>
    </source>
</evidence>
<accession>A0ABM9WJV4</accession>
<dbReference type="InterPro" id="IPR000160">
    <property type="entry name" value="GGDEF_dom"/>
</dbReference>
<dbReference type="InterPro" id="IPR000700">
    <property type="entry name" value="PAS-assoc_C"/>
</dbReference>
<dbReference type="SMART" id="SM00091">
    <property type="entry name" value="PAS"/>
    <property type="match status" value="1"/>
</dbReference>
<dbReference type="Pfam" id="PF00563">
    <property type="entry name" value="EAL"/>
    <property type="match status" value="1"/>
</dbReference>
<dbReference type="InterPro" id="IPR013767">
    <property type="entry name" value="PAS_fold"/>
</dbReference>
<keyword evidence="8" id="KW-1185">Reference proteome</keyword>
<dbReference type="SMART" id="SM00052">
    <property type="entry name" value="EAL"/>
    <property type="match status" value="1"/>
</dbReference>
<dbReference type="PROSITE" id="PS50112">
    <property type="entry name" value="PAS"/>
    <property type="match status" value="1"/>
</dbReference>
<comment type="caution">
    <text evidence="7">The sequence shown here is derived from an EMBL/GenBank/DDBJ whole genome shotgun (WGS) entry which is preliminary data.</text>
</comment>
<feature type="signal peptide" evidence="2">
    <location>
        <begin position="1"/>
        <end position="24"/>
    </location>
</feature>
<evidence type="ECO:0000256" key="1">
    <source>
        <dbReference type="SAM" id="Phobius"/>
    </source>
</evidence>
<protein>
    <submittedName>
        <fullName evidence="7">Signaling protein with a ligand-binding sensor domain, PAS, GGDEF andEAL domains</fullName>
    </submittedName>
</protein>
<dbReference type="SUPFAM" id="SSF141868">
    <property type="entry name" value="EAL domain-like"/>
    <property type="match status" value="1"/>
</dbReference>
<evidence type="ECO:0000259" key="6">
    <source>
        <dbReference type="PROSITE" id="PS50887"/>
    </source>
</evidence>
<dbReference type="SUPFAM" id="SSF55785">
    <property type="entry name" value="PYP-like sensor domain (PAS domain)"/>
    <property type="match status" value="2"/>
</dbReference>
<dbReference type="NCBIfam" id="TIGR00229">
    <property type="entry name" value="sensory_box"/>
    <property type="match status" value="1"/>
</dbReference>
<dbReference type="InterPro" id="IPR035965">
    <property type="entry name" value="PAS-like_dom_sf"/>
</dbReference>
<dbReference type="PROSITE" id="PS50883">
    <property type="entry name" value="EAL"/>
    <property type="match status" value="1"/>
</dbReference>
<feature type="domain" description="GGDEF" evidence="6">
    <location>
        <begin position="735"/>
        <end position="868"/>
    </location>
</feature>
<dbReference type="InterPro" id="IPR035919">
    <property type="entry name" value="EAL_sf"/>
</dbReference>
<feature type="transmembrane region" description="Helical" evidence="1">
    <location>
        <begin position="424"/>
        <end position="446"/>
    </location>
</feature>
<name>A0ABM9WJV4_9GAMM</name>
<dbReference type="Gene3D" id="3.30.70.270">
    <property type="match status" value="1"/>
</dbReference>
<feature type="domain" description="PAC" evidence="4">
    <location>
        <begin position="655"/>
        <end position="707"/>
    </location>
</feature>
<dbReference type="InterPro" id="IPR000014">
    <property type="entry name" value="PAS"/>
</dbReference>
<evidence type="ECO:0000256" key="2">
    <source>
        <dbReference type="SAM" id="SignalP"/>
    </source>
</evidence>
<dbReference type="Gene3D" id="3.20.20.450">
    <property type="entry name" value="EAL domain"/>
    <property type="match status" value="1"/>
</dbReference>
<dbReference type="Pfam" id="PF08447">
    <property type="entry name" value="PAS_3"/>
    <property type="match status" value="1"/>
</dbReference>
<dbReference type="InterPro" id="IPR001610">
    <property type="entry name" value="PAC"/>
</dbReference>
<evidence type="ECO:0000313" key="8">
    <source>
        <dbReference type="Proteomes" id="UP000016543"/>
    </source>
</evidence>
<reference evidence="7 8" key="1">
    <citation type="submission" date="2006-01" db="EMBL/GenBank/DDBJ databases">
        <authorList>
            <person name="Brettar I."/>
            <person name="Hofle M."/>
            <person name="Ferriera S."/>
            <person name="Johnson J."/>
            <person name="Kravitz S."/>
            <person name="Halpern A."/>
            <person name="Remington K."/>
            <person name="Beeson K."/>
            <person name="Tran B."/>
            <person name="Rogers Y.-H."/>
            <person name="Friedman R."/>
            <person name="Venter J.C."/>
        </authorList>
    </citation>
    <scope>NUCLEOTIDE SEQUENCE [LARGE SCALE GENOMIC DNA]</scope>
    <source>
        <strain evidence="7 8">OS145</strain>
    </source>
</reference>
<dbReference type="InterPro" id="IPR013783">
    <property type="entry name" value="Ig-like_fold"/>
</dbReference>
<keyword evidence="1" id="KW-1133">Transmembrane helix</keyword>
<proteinExistence type="predicted"/>
<dbReference type="NCBIfam" id="TIGR00254">
    <property type="entry name" value="GGDEF"/>
    <property type="match status" value="1"/>
</dbReference>
<dbReference type="SUPFAM" id="SSF55073">
    <property type="entry name" value="Nucleotide cyclase"/>
    <property type="match status" value="1"/>
</dbReference>
<dbReference type="InterPro" id="IPR015943">
    <property type="entry name" value="WD40/YVTN_repeat-like_dom_sf"/>
</dbReference>
<dbReference type="InterPro" id="IPR043128">
    <property type="entry name" value="Rev_trsase/Diguanyl_cyclase"/>
</dbReference>
<evidence type="ECO:0000259" key="4">
    <source>
        <dbReference type="PROSITE" id="PS50113"/>
    </source>
</evidence>
<dbReference type="EMBL" id="AAMX01000022">
    <property type="protein sequence ID" value="EAQ31193.1"/>
    <property type="molecule type" value="Genomic_DNA"/>
</dbReference>
<dbReference type="PROSITE" id="PS50113">
    <property type="entry name" value="PAC"/>
    <property type="match status" value="1"/>
</dbReference>
<dbReference type="SMART" id="SM00086">
    <property type="entry name" value="PAC"/>
    <property type="match status" value="2"/>
</dbReference>
<dbReference type="CDD" id="cd01949">
    <property type="entry name" value="GGDEF"/>
    <property type="match status" value="1"/>
</dbReference>
<dbReference type="Proteomes" id="UP000016543">
    <property type="component" value="Unassembled WGS sequence"/>
</dbReference>
<feature type="chain" id="PRO_5045632602" evidence="2">
    <location>
        <begin position="25"/>
        <end position="1135"/>
    </location>
</feature>
<dbReference type="InterPro" id="IPR029787">
    <property type="entry name" value="Nucleotide_cyclase"/>
</dbReference>
<keyword evidence="1" id="KW-0812">Transmembrane</keyword>
<evidence type="ECO:0000259" key="3">
    <source>
        <dbReference type="PROSITE" id="PS50112"/>
    </source>
</evidence>
<dbReference type="Gene3D" id="2.130.10.10">
    <property type="entry name" value="YVTN repeat-like/Quinoprotein amine dehydrogenase"/>
    <property type="match status" value="1"/>
</dbReference>
<feature type="domain" description="EAL" evidence="5">
    <location>
        <begin position="877"/>
        <end position="1131"/>
    </location>
</feature>
<dbReference type="PROSITE" id="PS50887">
    <property type="entry name" value="GGDEF"/>
    <property type="match status" value="1"/>
</dbReference>
<dbReference type="Gene3D" id="2.60.40.10">
    <property type="entry name" value="Immunoglobulins"/>
    <property type="match status" value="1"/>
</dbReference>